<reference evidence="5" key="1">
    <citation type="submission" date="2019-03" db="EMBL/GenBank/DDBJ databases">
        <title>Improved annotation for the trematode Fasciola hepatica.</title>
        <authorList>
            <person name="Choi Y.-J."/>
            <person name="Martin J."/>
            <person name="Mitreva M."/>
        </authorList>
    </citation>
    <scope>NUCLEOTIDE SEQUENCE [LARGE SCALE GENOMIC DNA]</scope>
</reference>
<feature type="repeat" description="ANK" evidence="3">
    <location>
        <begin position="207"/>
        <end position="239"/>
    </location>
</feature>
<dbReference type="PANTHER" id="PTHR24123:SF33">
    <property type="entry name" value="PROTEIN HOS4"/>
    <property type="match status" value="1"/>
</dbReference>
<dbReference type="InterPro" id="IPR036770">
    <property type="entry name" value="Ankyrin_rpt-contain_sf"/>
</dbReference>
<evidence type="ECO:0000256" key="3">
    <source>
        <dbReference type="PROSITE-ProRule" id="PRU00023"/>
    </source>
</evidence>
<feature type="repeat" description="ANK" evidence="3">
    <location>
        <begin position="403"/>
        <end position="435"/>
    </location>
</feature>
<feature type="repeat" description="ANK" evidence="3">
    <location>
        <begin position="1023"/>
        <end position="1045"/>
    </location>
</feature>
<feature type="repeat" description="ANK" evidence="3">
    <location>
        <begin position="370"/>
        <end position="402"/>
    </location>
</feature>
<dbReference type="Pfam" id="PF13606">
    <property type="entry name" value="Ank_3"/>
    <property type="match status" value="1"/>
</dbReference>
<dbReference type="PRINTS" id="PR01415">
    <property type="entry name" value="ANKYRIN"/>
</dbReference>
<evidence type="ECO:0000313" key="6">
    <source>
        <dbReference type="Proteomes" id="UP000230066"/>
    </source>
</evidence>
<dbReference type="Proteomes" id="UP000230066">
    <property type="component" value="Unassembled WGS sequence"/>
</dbReference>
<evidence type="ECO:0000313" key="5">
    <source>
        <dbReference type="EMBL" id="THD23201.1"/>
    </source>
</evidence>
<organism evidence="5 6">
    <name type="scientific">Fasciola hepatica</name>
    <name type="common">Liver fluke</name>
    <dbReference type="NCBI Taxonomy" id="6192"/>
    <lineage>
        <taxon>Eukaryota</taxon>
        <taxon>Metazoa</taxon>
        <taxon>Spiralia</taxon>
        <taxon>Lophotrochozoa</taxon>
        <taxon>Platyhelminthes</taxon>
        <taxon>Trematoda</taxon>
        <taxon>Digenea</taxon>
        <taxon>Plagiorchiida</taxon>
        <taxon>Echinostomata</taxon>
        <taxon>Echinostomatoidea</taxon>
        <taxon>Fasciolidae</taxon>
        <taxon>Fasciola</taxon>
    </lineage>
</organism>
<feature type="repeat" description="ANK" evidence="3">
    <location>
        <begin position="883"/>
        <end position="905"/>
    </location>
</feature>
<dbReference type="PROSITE" id="PS50088">
    <property type="entry name" value="ANK_REPEAT"/>
    <property type="match status" value="14"/>
</dbReference>
<keyword evidence="1" id="KW-0677">Repeat</keyword>
<accession>A0A4E0RAV4</accession>
<feature type="repeat" description="ANK" evidence="3">
    <location>
        <begin position="141"/>
        <end position="173"/>
    </location>
</feature>
<comment type="caution">
    <text evidence="5">The sequence shown here is derived from an EMBL/GenBank/DDBJ whole genome shotgun (WGS) entry which is preliminary data.</text>
</comment>
<feature type="repeat" description="ANK" evidence="3">
    <location>
        <begin position="940"/>
        <end position="972"/>
    </location>
</feature>
<keyword evidence="6" id="KW-1185">Reference proteome</keyword>
<evidence type="ECO:0000256" key="1">
    <source>
        <dbReference type="ARBA" id="ARBA00022737"/>
    </source>
</evidence>
<feature type="repeat" description="ANK" evidence="3">
    <location>
        <begin position="612"/>
        <end position="645"/>
    </location>
</feature>
<dbReference type="Pfam" id="PF00023">
    <property type="entry name" value="Ank"/>
    <property type="match status" value="4"/>
</dbReference>
<dbReference type="SUPFAM" id="SSF48403">
    <property type="entry name" value="Ankyrin repeat"/>
    <property type="match status" value="5"/>
</dbReference>
<dbReference type="InterPro" id="IPR002110">
    <property type="entry name" value="Ankyrin_rpt"/>
</dbReference>
<dbReference type="PANTHER" id="PTHR24123">
    <property type="entry name" value="ANKYRIN REPEAT-CONTAINING"/>
    <property type="match status" value="1"/>
</dbReference>
<feature type="repeat" description="ANK" evidence="3">
    <location>
        <begin position="72"/>
        <end position="104"/>
    </location>
</feature>
<dbReference type="SMART" id="SM00248">
    <property type="entry name" value="ANK"/>
    <property type="match status" value="27"/>
</dbReference>
<feature type="repeat" description="ANK" evidence="3">
    <location>
        <begin position="1055"/>
        <end position="1087"/>
    </location>
</feature>
<sequence length="1391" mass="149595">MAVATLQTSNELIQAIFRGNHEEFAHLLDPESANYQDAQKRSVLHAAAHCGEARIAELLLKEGARVNAKDTRWFTPLHRACASNSAEVVRILLAHGADRNARDKSWQTPLHLAAANASLECVQLLFTPADSLTNVNASDRNGHSPLHHAVYGGHIEVGRFLLEKGASVNAFDKRDRRAMHWAAVCGYAELVELLHQFGAEVNCRDKDQYTPLHAASALGHVATANALIALGAELEATTSHGNTPLHIACLNGRDEMVELLLRAIKRSKSETVLSCVSPNGSSTSPDGNRQKTAERAAFDALVKAVNQFSEPDHMTPLHLAVSSTGGAYCLRHLLDATTPTENLIASAEGSEDKCLKSKSFANLQAAGGEDESHPIHMAAFHARFDRAQLLLDHGAKVDARDRLGNTALHVAADRGHELFVLTMLRAGCPWNARGQGGTTALHRAALSGFASCLSRLIAAALLDQHLSGSTESIGNTNLDLDNLTEWAGSPEALERLHELVRLADDDGRTVVHAAALGTSLDCLKLTLLAGGDPFAADHDGRTPLHYAVASCAFAVRNPRSSSGSFGPNYLSDSFNLNESRSLIYRANAITDATNASLVFLKLGAHVNAADRYGCTPLHFACAYDTTGVLVKYLLSYGADPTVCTLWPPVAAVPDGRGSHSVESASHDYGSEFAREPPAASLRECRYSPLHLAVSAGNEAAVRLLLNAVPVHRVRDYSLGHIFPESGPNSVSTEQHKSIAQAPSPLLIAALRGNESLMKMLLHACTTKASAYQQSTTQLSGSPGPTFSDLSPERITNPSGQTMLMLAAYAGHTDICRLLLSDNRWGTQSLVEAKDAIYRWTALHHAAAQGHSDIVSLLLDFTESRTQSSEACSFGGLRCEPDEHGRTALMLAAQNNHGEVVRLLLSPLAPTRSPRLSPRKTPVPTPTVNEDRYRVNMADVYGRTALHRAIANGHVECAKLLLSHGCDPFARDFRGRHALHMAATGGRTATLALLVSHITELLKAKEEVLDGVAASEGLQPLDEYGFSPLHFAACRGHLECLRLLLNCPCYKRLRGNIYTPLHCAVQDGRLDCLQLLLERFGSQHLTTKDAESRTVLHIAALCNQVPCLNKILAFAEANKSTESDLPSETPRIPFSSSLKMAQFIGAADNAGQTALMLAASSGATSAVERLLAEHKRWINVLSEHSNCELEVVDADLVVEALRQLSVGVQDCRQRSALHHACMASDDAPGLLVLQAMQDDAFLSSPDVHKRTPLHLAISSGLVSLVEALIARGADLYAVDTNGLIPVMSCVSSTQVATCLSLVLAAMFPPLDGAPDHVFLCASPSRSSALLFRTNSNRALHRPDSEKTTVDGPQLMSASMVQTSQPVMATMEPLENDRASRPLSYPGSESDFF</sequence>
<protein>
    <submittedName>
        <fullName evidence="5">Serine/threonine-protein phosphatase 6 regulatory ankyrin repeat subunit A</fullName>
    </submittedName>
</protein>
<dbReference type="EMBL" id="JXXN02002277">
    <property type="protein sequence ID" value="THD23201.1"/>
    <property type="molecule type" value="Genomic_DNA"/>
</dbReference>
<feature type="repeat" description="ANK" evidence="3">
    <location>
        <begin position="1247"/>
        <end position="1279"/>
    </location>
</feature>
<keyword evidence="2 3" id="KW-0040">ANK repeat</keyword>
<evidence type="ECO:0000256" key="4">
    <source>
        <dbReference type="SAM" id="MobiDB-lite"/>
    </source>
</evidence>
<feature type="repeat" description="ANK" evidence="3">
    <location>
        <begin position="39"/>
        <end position="71"/>
    </location>
</feature>
<dbReference type="Gene3D" id="1.25.40.20">
    <property type="entry name" value="Ankyrin repeat-containing domain"/>
    <property type="match status" value="10"/>
</dbReference>
<feature type="region of interest" description="Disordered" evidence="4">
    <location>
        <begin position="1372"/>
        <end position="1391"/>
    </location>
</feature>
<dbReference type="Pfam" id="PF13637">
    <property type="entry name" value="Ank_4"/>
    <property type="match status" value="1"/>
</dbReference>
<feature type="repeat" description="ANK" evidence="3">
    <location>
        <begin position="174"/>
        <end position="206"/>
    </location>
</feature>
<dbReference type="InterPro" id="IPR051165">
    <property type="entry name" value="Multifunctional_ANK_Repeat"/>
</dbReference>
<dbReference type="PROSITE" id="PS50297">
    <property type="entry name" value="ANK_REP_REGION"/>
    <property type="match status" value="13"/>
</dbReference>
<name>A0A4E0RAV4_FASHE</name>
<gene>
    <name evidence="5" type="ORF">D915_006238</name>
</gene>
<proteinExistence type="predicted"/>
<dbReference type="Pfam" id="PF12796">
    <property type="entry name" value="Ank_2"/>
    <property type="match status" value="7"/>
</dbReference>
<evidence type="ECO:0000256" key="2">
    <source>
        <dbReference type="ARBA" id="ARBA00023043"/>
    </source>
</evidence>
<feature type="repeat" description="ANK" evidence="3">
    <location>
        <begin position="240"/>
        <end position="262"/>
    </location>
</feature>